<keyword evidence="20" id="KW-1185">Reference proteome</keyword>
<keyword evidence="8" id="KW-0547">Nucleotide-binding</keyword>
<dbReference type="GO" id="GO:0006094">
    <property type="term" value="P:gluconeogenesis"/>
    <property type="evidence" value="ECO:0000318"/>
    <property type="project" value="GO_Central"/>
</dbReference>
<dbReference type="eggNOG" id="ENOG502RUKU">
    <property type="taxonomic scope" value="Eukaryota"/>
</dbReference>
<feature type="region of interest" description="Disordered" evidence="14">
    <location>
        <begin position="836"/>
        <end position="855"/>
    </location>
</feature>
<reference evidence="19 20" key="2">
    <citation type="journal article" date="2008" name="Nature">
        <title>The Phaeodactylum genome reveals the evolutionary history of diatom genomes.</title>
        <authorList>
            <person name="Bowler C."/>
            <person name="Allen A.E."/>
            <person name="Badger J.H."/>
            <person name="Grimwood J."/>
            <person name="Jabbari K."/>
            <person name="Kuo A."/>
            <person name="Maheswari U."/>
            <person name="Martens C."/>
            <person name="Maumus F."/>
            <person name="Otillar R.P."/>
            <person name="Rayko E."/>
            <person name="Salamov A."/>
            <person name="Vandepoele K."/>
            <person name="Beszteri B."/>
            <person name="Gruber A."/>
            <person name="Heijde M."/>
            <person name="Katinka M."/>
            <person name="Mock T."/>
            <person name="Valentin K."/>
            <person name="Verret F."/>
            <person name="Berges J.A."/>
            <person name="Brownlee C."/>
            <person name="Cadoret J.P."/>
            <person name="Chiovitti A."/>
            <person name="Choi C.J."/>
            <person name="Coesel S."/>
            <person name="De Martino A."/>
            <person name="Detter J.C."/>
            <person name="Durkin C."/>
            <person name="Falciatore A."/>
            <person name="Fournet J."/>
            <person name="Haruta M."/>
            <person name="Huysman M.J."/>
            <person name="Jenkins B.D."/>
            <person name="Jiroutova K."/>
            <person name="Jorgensen R.E."/>
            <person name="Joubert Y."/>
            <person name="Kaplan A."/>
            <person name="Kroger N."/>
            <person name="Kroth P.G."/>
            <person name="La Roche J."/>
            <person name="Lindquist E."/>
            <person name="Lommer M."/>
            <person name="Martin-Jezequel V."/>
            <person name="Lopez P.J."/>
            <person name="Lucas S."/>
            <person name="Mangogna M."/>
            <person name="McGinnis K."/>
            <person name="Medlin L.K."/>
            <person name="Montsant A."/>
            <person name="Oudot-Le Secq M.P."/>
            <person name="Napoli C."/>
            <person name="Obornik M."/>
            <person name="Parker M.S."/>
            <person name="Petit J.L."/>
            <person name="Porcel B.M."/>
            <person name="Poulsen N."/>
            <person name="Robison M."/>
            <person name="Rychlewski L."/>
            <person name="Rynearson T.A."/>
            <person name="Schmutz J."/>
            <person name="Shapiro H."/>
            <person name="Siaut M."/>
            <person name="Stanley M."/>
            <person name="Sussman M.R."/>
            <person name="Taylor A.R."/>
            <person name="Vardi A."/>
            <person name="von Dassow P."/>
            <person name="Vyverman W."/>
            <person name="Willis A."/>
            <person name="Wyrwicz L.S."/>
            <person name="Rokhsar D.S."/>
            <person name="Weissenbach J."/>
            <person name="Armbrust E.V."/>
            <person name="Green B.R."/>
            <person name="Van de Peer Y."/>
            <person name="Grigoriev I.V."/>
        </authorList>
    </citation>
    <scope>NUCLEOTIDE SEQUENCE [LARGE SCALE GENOMIC DNA]</scope>
    <source>
        <strain evidence="19 20">CCMP1335</strain>
    </source>
</reference>
<evidence type="ECO:0000256" key="9">
    <source>
        <dbReference type="ARBA" id="ARBA00022777"/>
    </source>
</evidence>
<evidence type="ECO:0000256" key="8">
    <source>
        <dbReference type="ARBA" id="ARBA00022741"/>
    </source>
</evidence>
<dbReference type="GO" id="GO:0005524">
    <property type="term" value="F:ATP binding"/>
    <property type="evidence" value="ECO:0007669"/>
    <property type="project" value="UniProtKB-KW"/>
</dbReference>
<evidence type="ECO:0000256" key="10">
    <source>
        <dbReference type="ARBA" id="ARBA00022840"/>
    </source>
</evidence>
<comment type="similarity">
    <text evidence="4">Belongs to the PEP-utilizing enzyme family.</text>
</comment>
<organism evidence="19 20">
    <name type="scientific">Thalassiosira pseudonana</name>
    <name type="common">Marine diatom</name>
    <name type="synonym">Cyclotella nana</name>
    <dbReference type="NCBI Taxonomy" id="35128"/>
    <lineage>
        <taxon>Eukaryota</taxon>
        <taxon>Sar</taxon>
        <taxon>Stramenopiles</taxon>
        <taxon>Ochrophyta</taxon>
        <taxon>Bacillariophyta</taxon>
        <taxon>Coscinodiscophyceae</taxon>
        <taxon>Thalassiosirophycidae</taxon>
        <taxon>Thalassiosirales</taxon>
        <taxon>Thalassiosiraceae</taxon>
        <taxon>Thalassiosira</taxon>
    </lineage>
</organism>
<evidence type="ECO:0000313" key="20">
    <source>
        <dbReference type="Proteomes" id="UP000001449"/>
    </source>
</evidence>
<feature type="domain" description="PEP-utilising enzyme C-terminal" evidence="18">
    <location>
        <begin position="521"/>
        <end position="823"/>
    </location>
</feature>
<feature type="chain" id="PRO_5002869528" description="pyruvate, water dikinase" evidence="15">
    <location>
        <begin position="21"/>
        <end position="855"/>
    </location>
</feature>
<dbReference type="Gene3D" id="3.20.20.60">
    <property type="entry name" value="Phosphoenolpyruvate-binding domains"/>
    <property type="match status" value="1"/>
</dbReference>
<dbReference type="PROSITE" id="PS00370">
    <property type="entry name" value="PEP_ENZYMES_PHOS_SITE"/>
    <property type="match status" value="1"/>
</dbReference>
<keyword evidence="11" id="KW-0460">Magnesium</keyword>
<dbReference type="RefSeq" id="XP_002292082.1">
    <property type="nucleotide sequence ID" value="XM_002292046.1"/>
</dbReference>
<dbReference type="InterPro" id="IPR002192">
    <property type="entry name" value="PPDK_AMP/ATP-bd"/>
</dbReference>
<dbReference type="Pfam" id="PF00391">
    <property type="entry name" value="PEP-utilizers"/>
    <property type="match status" value="1"/>
</dbReference>
<keyword evidence="6 19" id="KW-0808">Transferase</keyword>
<dbReference type="Pfam" id="PF01326">
    <property type="entry name" value="PPDK_N"/>
    <property type="match status" value="1"/>
</dbReference>
<dbReference type="STRING" id="35128.B8C779"/>
<dbReference type="InterPro" id="IPR015813">
    <property type="entry name" value="Pyrv/PenolPyrv_kinase-like_dom"/>
</dbReference>
<dbReference type="NCBIfam" id="TIGR01418">
    <property type="entry name" value="PEP_synth"/>
    <property type="match status" value="1"/>
</dbReference>
<evidence type="ECO:0000259" key="18">
    <source>
        <dbReference type="Pfam" id="PF02896"/>
    </source>
</evidence>
<dbReference type="SUPFAM" id="SSF52009">
    <property type="entry name" value="Phosphohistidine domain"/>
    <property type="match status" value="1"/>
</dbReference>
<feature type="compositionally biased region" description="Basic and acidic residues" evidence="14">
    <location>
        <begin position="839"/>
        <end position="855"/>
    </location>
</feature>
<dbReference type="InterPro" id="IPR018274">
    <property type="entry name" value="PEP_util_AS"/>
</dbReference>
<dbReference type="UniPathway" id="UPA00138"/>
<dbReference type="InterPro" id="IPR036637">
    <property type="entry name" value="Phosphohistidine_dom_sf"/>
</dbReference>
<dbReference type="HOGENOM" id="CLU_007308_6_2_1"/>
<evidence type="ECO:0000256" key="5">
    <source>
        <dbReference type="ARBA" id="ARBA00011996"/>
    </source>
</evidence>
<feature type="domain" description="PEP-utilising enzyme mobile" evidence="16">
    <location>
        <begin position="445"/>
        <end position="515"/>
    </location>
</feature>
<dbReference type="FunFam" id="3.30.1490.20:FF:000010">
    <property type="entry name" value="Phosphoenolpyruvate synthase"/>
    <property type="match status" value="1"/>
</dbReference>
<keyword evidence="7" id="KW-0479">Metal-binding</keyword>
<feature type="signal peptide" evidence="15">
    <location>
        <begin position="1"/>
        <end position="20"/>
    </location>
</feature>
<evidence type="ECO:0000259" key="16">
    <source>
        <dbReference type="Pfam" id="PF00391"/>
    </source>
</evidence>
<dbReference type="SUPFAM" id="SSF51621">
    <property type="entry name" value="Phosphoenolpyruvate/pyruvate domain"/>
    <property type="match status" value="1"/>
</dbReference>
<dbReference type="EC" id="2.7.9.2" evidence="5"/>
<gene>
    <name evidence="19" type="primary">PPS1</name>
    <name evidence="19" type="ORF">THAPSDRAFT_23810</name>
</gene>
<dbReference type="AlphaFoldDB" id="B8C779"/>
<evidence type="ECO:0000256" key="3">
    <source>
        <dbReference type="ARBA" id="ARBA00004742"/>
    </source>
</evidence>
<dbReference type="InterPro" id="IPR013815">
    <property type="entry name" value="ATP_grasp_subdomain_1"/>
</dbReference>
<evidence type="ECO:0000256" key="6">
    <source>
        <dbReference type="ARBA" id="ARBA00022679"/>
    </source>
</evidence>
<feature type="domain" description="Pyruvate phosphate dikinase AMP/ATP-binding" evidence="17">
    <location>
        <begin position="69"/>
        <end position="407"/>
    </location>
</feature>
<dbReference type="InterPro" id="IPR040442">
    <property type="entry name" value="Pyrv_kinase-like_dom_sf"/>
</dbReference>
<evidence type="ECO:0000256" key="1">
    <source>
        <dbReference type="ARBA" id="ARBA00001946"/>
    </source>
</evidence>
<dbReference type="InterPro" id="IPR008279">
    <property type="entry name" value="PEP-util_enz_mobile_dom"/>
</dbReference>
<dbReference type="GeneID" id="7449836"/>
<comment type="catalytic activity">
    <reaction evidence="13">
        <text>pyruvate + ATP + H2O = phosphoenolpyruvate + AMP + phosphate + 2 H(+)</text>
        <dbReference type="Rhea" id="RHEA:11364"/>
        <dbReference type="ChEBI" id="CHEBI:15361"/>
        <dbReference type="ChEBI" id="CHEBI:15377"/>
        <dbReference type="ChEBI" id="CHEBI:15378"/>
        <dbReference type="ChEBI" id="CHEBI:30616"/>
        <dbReference type="ChEBI" id="CHEBI:43474"/>
        <dbReference type="ChEBI" id="CHEBI:58702"/>
        <dbReference type="ChEBI" id="CHEBI:456215"/>
        <dbReference type="EC" id="2.7.9.2"/>
    </reaction>
</comment>
<dbReference type="Gene3D" id="3.50.30.10">
    <property type="entry name" value="Phosphohistidine domain"/>
    <property type="match status" value="1"/>
</dbReference>
<dbReference type="PaxDb" id="35128-Thaps23810"/>
<dbReference type="GO" id="GO:0046872">
    <property type="term" value="F:metal ion binding"/>
    <property type="evidence" value="ECO:0007669"/>
    <property type="project" value="UniProtKB-KW"/>
</dbReference>
<dbReference type="OMA" id="WEPIMKI"/>
<dbReference type="InterPro" id="IPR000121">
    <property type="entry name" value="PEP_util_C"/>
</dbReference>
<dbReference type="Pfam" id="PF02896">
    <property type="entry name" value="PEP-utilizers_C"/>
    <property type="match status" value="1"/>
</dbReference>
<evidence type="ECO:0000259" key="17">
    <source>
        <dbReference type="Pfam" id="PF01326"/>
    </source>
</evidence>
<evidence type="ECO:0000256" key="13">
    <source>
        <dbReference type="ARBA" id="ARBA00047700"/>
    </source>
</evidence>
<sequence>MKLLTSILFVGWVCTHEVEGFVPSTMVSRRVIVRARQNKNETMEPAKTRGVKTKHCIPLDEIDLDDLPKVGGKTASLGEMIQQLTPLGVAVPGGFGVSSSAYDAVLDRFQLRERLELLLRDVDVNNLDDLANRGRQARLMIMNAGLPDEVIEQIEEAYGEMCTCNLHSCGKDCSVAVRSSATAEDLPTASFAGQQASFLNVVGKHSVCSAVLECLASVFTDRAIAYRVHNGFDHMQVKGAVSVQLMVRSDLASSGVAFTLDPDTGFRDVVVITGSYGLGESVVGGKVDPDETQVFKQMIGKVADPIIKRSIGRKQTKIVYTKDGSDKRTKTLLTPDADAERPCFSDEDAKTIAEWCCKIEKHYSKHHGHPTPMDIEWAKDGITGELFIVQARPETVRSAQKSNVLKQTEVSSHKPPMMEGSAIGSDAAGGVARVIRDVSEISNMKPGEILVADMTDPDWVPGLRIASGVVTNRGGRTCHAAIVSRELGVPCIVGTKDATEKLKTGERYTIDCSKGSTGIPKTKTEIKLILGDPDAALSLSGLPVAGVGLVRQEFVVANHIGVHPKAVLHPELVSPEDLEIINEKAKNDESPKAFYIRRLSEGIGSIAAAFYPRPVIVRLGDFKSNEYRRLVGGKNFEPEEENPMIGLRGASRYLSPEFKDAFELECEALSYVRNMMGLKNVQLMVPFCRTPEEGKEVIKILNENGLEKGKDGLKVWVMCELPSNVFAIDEFAKVFDGFSLVLGVDRDSGLLAKLFDEDNTAVKSAIAQAIKGAHRNGLEVGLCGQAPSDKPEFAAFLVDLGIDSISLTPDSVFQALNIVSQAEMKESLTNEISAAMSSDKTKQEVVDSKETKIGA</sequence>
<name>B8C779_THAPS</name>
<evidence type="ECO:0000256" key="2">
    <source>
        <dbReference type="ARBA" id="ARBA00002988"/>
    </source>
</evidence>
<keyword evidence="9" id="KW-0418">Kinase</keyword>
<dbReference type="EMBL" id="CM000644">
    <property type="protein sequence ID" value="EED90933.1"/>
    <property type="molecule type" value="Genomic_DNA"/>
</dbReference>
<dbReference type="Proteomes" id="UP000001449">
    <property type="component" value="Chromosome 8"/>
</dbReference>
<keyword evidence="10" id="KW-0067">ATP-binding</keyword>
<dbReference type="PANTHER" id="PTHR43030">
    <property type="entry name" value="PHOSPHOENOLPYRUVATE SYNTHASE"/>
    <property type="match status" value="1"/>
</dbReference>
<dbReference type="NCBIfam" id="NF005057">
    <property type="entry name" value="PRK06464.1"/>
    <property type="match status" value="1"/>
</dbReference>
<comment type="cofactor">
    <cofactor evidence="1">
        <name>Mg(2+)</name>
        <dbReference type="ChEBI" id="CHEBI:18420"/>
    </cofactor>
</comment>
<dbReference type="Gene3D" id="3.30.1490.20">
    <property type="entry name" value="ATP-grasp fold, A domain"/>
    <property type="match status" value="1"/>
</dbReference>
<evidence type="ECO:0000256" key="15">
    <source>
        <dbReference type="SAM" id="SignalP"/>
    </source>
</evidence>
<protein>
    <recommendedName>
        <fullName evidence="5">pyruvate, water dikinase</fullName>
        <ecNumber evidence="5">2.7.9.2</ecNumber>
    </recommendedName>
    <alternativeName>
        <fullName evidence="12">Pyruvate, water dikinase</fullName>
    </alternativeName>
</protein>
<reference evidence="19 20" key="1">
    <citation type="journal article" date="2004" name="Science">
        <title>The genome of the diatom Thalassiosira pseudonana: ecology, evolution, and metabolism.</title>
        <authorList>
            <person name="Armbrust E.V."/>
            <person name="Berges J.A."/>
            <person name="Bowler C."/>
            <person name="Green B.R."/>
            <person name="Martinez D."/>
            <person name="Putnam N.H."/>
            <person name="Zhou S."/>
            <person name="Allen A.E."/>
            <person name="Apt K.E."/>
            <person name="Bechner M."/>
            <person name="Brzezinski M.A."/>
            <person name="Chaal B.K."/>
            <person name="Chiovitti A."/>
            <person name="Davis A.K."/>
            <person name="Demarest M.S."/>
            <person name="Detter J.C."/>
            <person name="Glavina T."/>
            <person name="Goodstein D."/>
            <person name="Hadi M.Z."/>
            <person name="Hellsten U."/>
            <person name="Hildebrand M."/>
            <person name="Jenkins B.D."/>
            <person name="Jurka J."/>
            <person name="Kapitonov V.V."/>
            <person name="Kroger N."/>
            <person name="Lau W.W."/>
            <person name="Lane T.W."/>
            <person name="Larimer F.W."/>
            <person name="Lippmeier J.C."/>
            <person name="Lucas S."/>
            <person name="Medina M."/>
            <person name="Montsant A."/>
            <person name="Obornik M."/>
            <person name="Parker M.S."/>
            <person name="Palenik B."/>
            <person name="Pazour G.J."/>
            <person name="Richardson P.M."/>
            <person name="Rynearson T.A."/>
            <person name="Saito M.A."/>
            <person name="Schwartz D.C."/>
            <person name="Thamatrakoln K."/>
            <person name="Valentin K."/>
            <person name="Vardi A."/>
            <person name="Wilkerson F.P."/>
            <person name="Rokhsar D.S."/>
        </authorList>
    </citation>
    <scope>NUCLEOTIDE SEQUENCE [LARGE SCALE GENOMIC DNA]</scope>
    <source>
        <strain evidence="19 20">CCMP1335</strain>
    </source>
</reference>
<dbReference type="InterPro" id="IPR006319">
    <property type="entry name" value="PEP_synth"/>
</dbReference>
<keyword evidence="15" id="KW-0732">Signal</keyword>
<evidence type="ECO:0000256" key="4">
    <source>
        <dbReference type="ARBA" id="ARBA00007837"/>
    </source>
</evidence>
<comment type="function">
    <text evidence="2">Catalyzes the phosphorylation of pyruvate to phosphoenolpyruvate.</text>
</comment>
<dbReference type="Gene3D" id="3.30.470.20">
    <property type="entry name" value="ATP-grasp fold, B domain"/>
    <property type="match status" value="1"/>
</dbReference>
<dbReference type="SUPFAM" id="SSF56059">
    <property type="entry name" value="Glutathione synthetase ATP-binding domain-like"/>
    <property type="match status" value="1"/>
</dbReference>
<evidence type="ECO:0000256" key="11">
    <source>
        <dbReference type="ARBA" id="ARBA00022842"/>
    </source>
</evidence>
<keyword evidence="19" id="KW-0670">Pyruvate</keyword>
<evidence type="ECO:0000256" key="14">
    <source>
        <dbReference type="SAM" id="MobiDB-lite"/>
    </source>
</evidence>
<evidence type="ECO:0000256" key="7">
    <source>
        <dbReference type="ARBA" id="ARBA00022723"/>
    </source>
</evidence>
<dbReference type="InParanoid" id="B8C779"/>
<dbReference type="PANTHER" id="PTHR43030:SF1">
    <property type="entry name" value="PHOSPHOENOLPYRUVATE SYNTHASE"/>
    <property type="match status" value="1"/>
</dbReference>
<proteinExistence type="inferred from homology"/>
<comment type="pathway">
    <text evidence="3">Carbohydrate biosynthesis; gluconeogenesis.</text>
</comment>
<evidence type="ECO:0000256" key="12">
    <source>
        <dbReference type="ARBA" id="ARBA00033470"/>
    </source>
</evidence>
<dbReference type="KEGG" id="tps:THAPSDRAFT_23810"/>
<dbReference type="GO" id="GO:0008986">
    <property type="term" value="F:pyruvate, water dikinase activity"/>
    <property type="evidence" value="ECO:0000318"/>
    <property type="project" value="GO_Central"/>
</dbReference>
<evidence type="ECO:0000313" key="19">
    <source>
        <dbReference type="EMBL" id="EED90933.1"/>
    </source>
</evidence>
<accession>B8C779</accession>